<dbReference type="InterPro" id="IPR007074">
    <property type="entry name" value="LicD/FKTN/FKRP_NTP_transf"/>
</dbReference>
<dbReference type="RefSeq" id="WP_095405768.1">
    <property type="nucleotide sequence ID" value="NZ_NOJZ02000001.1"/>
</dbReference>
<gene>
    <name evidence="2" type="ORF">CHF27_002080</name>
</gene>
<dbReference type="OrthoDB" id="9786100at2"/>
<dbReference type="GO" id="GO:0009100">
    <property type="term" value="P:glycoprotein metabolic process"/>
    <property type="evidence" value="ECO:0007669"/>
    <property type="project" value="UniProtKB-ARBA"/>
</dbReference>
<dbReference type="InterPro" id="IPR052942">
    <property type="entry name" value="LPS_cholinephosphotransferase"/>
</dbReference>
<evidence type="ECO:0000259" key="1">
    <source>
        <dbReference type="Pfam" id="PF04991"/>
    </source>
</evidence>
<dbReference type="PANTHER" id="PTHR43404:SF2">
    <property type="entry name" value="LIPOPOLYSACCHARIDE CHOLINEPHOSPHOTRANSFERASE LICD"/>
    <property type="match status" value="1"/>
</dbReference>
<evidence type="ECO:0000313" key="2">
    <source>
        <dbReference type="EMBL" id="RDY25012.1"/>
    </source>
</evidence>
<sequence>MFRERVNKIIEKEDISVLRKLQLTTLEIMIVIDEICRENNITYWMDAGTLLGAIRHDGFIPWDDDCDICMPRKDYEKFIKIVEGKLPDGLKYENKDSKEWSQTDIDIKPSFAKIYYLDYFKGKERGSDLNCRGVFIDIFPMDSVVPEMCSKKWARALNTIAYFRNVNPKTTKARIKYYLQQMKIENIWINKCKKLEKNKKATHIVYGIDTPFMENRYLHKKEDIYPLRELNFEGYKFFGPNNYHTYLTIYYGDYMQMPQDSERIPHIIGLTL</sequence>
<name>A0A371IX03_9FIRM</name>
<evidence type="ECO:0000313" key="3">
    <source>
        <dbReference type="Proteomes" id="UP000243494"/>
    </source>
</evidence>
<dbReference type="EMBL" id="NOJZ02000001">
    <property type="protein sequence ID" value="RDY25012.1"/>
    <property type="molecule type" value="Genomic_DNA"/>
</dbReference>
<dbReference type="PANTHER" id="PTHR43404">
    <property type="entry name" value="LIPOPOLYSACCHARIDE CHOLINEPHOSPHOTRANSFERASE LICD"/>
    <property type="match status" value="1"/>
</dbReference>
<dbReference type="Proteomes" id="UP000243494">
    <property type="component" value="Unassembled WGS sequence"/>
</dbReference>
<dbReference type="AlphaFoldDB" id="A0A371IX03"/>
<proteinExistence type="predicted"/>
<keyword evidence="3" id="KW-1185">Reference proteome</keyword>
<dbReference type="Pfam" id="PF04991">
    <property type="entry name" value="LicD"/>
    <property type="match status" value="1"/>
</dbReference>
<reference evidence="2 3" key="1">
    <citation type="journal article" date="2017" name="Genome Announc.">
        <title>Draft Genome Sequence of Romboutsia maritimum sp. nov. Strain CCRI-22766(T), Isolated from Coastal Estuarine Mud.</title>
        <authorList>
            <person name="Maheux A.F."/>
            <person name="Boudreau D.K."/>
            <person name="Berube E."/>
            <person name="Boissinot M."/>
            <person name="Raymond F."/>
            <person name="Brodeur S."/>
            <person name="Corbeil J."/>
            <person name="Brightwell G."/>
            <person name="Broda D."/>
            <person name="Omar R.F."/>
            <person name="Bergeron M.G."/>
        </authorList>
    </citation>
    <scope>NUCLEOTIDE SEQUENCE [LARGE SCALE GENOMIC DNA]</scope>
    <source>
        <strain evidence="2 3">CCRI-22766</strain>
    </source>
</reference>
<organism evidence="2 3">
    <name type="scientific">Romboutsia maritimum</name>
    <dbReference type="NCBI Taxonomy" id="2020948"/>
    <lineage>
        <taxon>Bacteria</taxon>
        <taxon>Bacillati</taxon>
        <taxon>Bacillota</taxon>
        <taxon>Clostridia</taxon>
        <taxon>Peptostreptococcales</taxon>
        <taxon>Peptostreptococcaceae</taxon>
        <taxon>Romboutsia</taxon>
    </lineage>
</organism>
<accession>A0A371IX03</accession>
<comment type="caution">
    <text evidence="2">The sequence shown here is derived from an EMBL/GenBank/DDBJ whole genome shotgun (WGS) entry which is preliminary data.</text>
</comment>
<protein>
    <submittedName>
        <fullName evidence="2">LicD family protein</fullName>
    </submittedName>
</protein>
<feature type="domain" description="LicD/FKTN/FKRP nucleotidyltransferase" evidence="1">
    <location>
        <begin position="36"/>
        <end position="252"/>
    </location>
</feature>